<feature type="coiled-coil region" evidence="5">
    <location>
        <begin position="7"/>
        <end position="111"/>
    </location>
</feature>
<feature type="coiled-coil region" evidence="5">
    <location>
        <begin position="140"/>
        <end position="181"/>
    </location>
</feature>
<sequence>FQHLHAQQAYEIQVSNLTRSVGNLEENLRQTEEDKQNLFADMTAVRELCSRLEGSKETLQRQLTATNLDKEQQTQVIEDLQQEGDLLKSQLESERKSLKSLEEVLQSNREKEFASQLSSQENKAENQMLKDRLALNDSKIQTQSREVASLRTRNVELEGDVERLRRQLTNERFERERATQELRRNGLNAPSL</sequence>
<organism evidence="6 7">
    <name type="scientific">Lottia gigantea</name>
    <name type="common">Giant owl limpet</name>
    <dbReference type="NCBI Taxonomy" id="225164"/>
    <lineage>
        <taxon>Eukaryota</taxon>
        <taxon>Metazoa</taxon>
        <taxon>Spiralia</taxon>
        <taxon>Lophotrochozoa</taxon>
        <taxon>Mollusca</taxon>
        <taxon>Gastropoda</taxon>
        <taxon>Patellogastropoda</taxon>
        <taxon>Lottioidea</taxon>
        <taxon>Lottiidae</taxon>
        <taxon>Lottia</taxon>
    </lineage>
</organism>
<evidence type="ECO:0000256" key="1">
    <source>
        <dbReference type="ARBA" id="ARBA00004114"/>
    </source>
</evidence>
<dbReference type="InterPro" id="IPR051877">
    <property type="entry name" value="Centriole_BasalBody_StrucProt"/>
</dbReference>
<comment type="similarity">
    <text evidence="4">Belongs to the CEP135/TSGA10 family.</text>
</comment>
<dbReference type="OMA" id="NSQTETW"/>
<dbReference type="CTD" id="20251831"/>
<dbReference type="KEGG" id="lgi:LOTGIDRAFT_67690"/>
<feature type="non-terminal residue" evidence="6">
    <location>
        <position position="1"/>
    </location>
</feature>
<evidence type="ECO:0000256" key="5">
    <source>
        <dbReference type="SAM" id="Coils"/>
    </source>
</evidence>
<dbReference type="GeneID" id="20251831"/>
<name>V4B1A1_LOTGI</name>
<evidence type="ECO:0000256" key="3">
    <source>
        <dbReference type="ARBA" id="ARBA00023212"/>
    </source>
</evidence>
<dbReference type="PANTHER" id="PTHR20544">
    <property type="entry name" value="CENTROSOMAL PROTEIN CEP135"/>
    <property type="match status" value="1"/>
</dbReference>
<dbReference type="OrthoDB" id="10254663at2759"/>
<protein>
    <submittedName>
        <fullName evidence="6">Uncharacterized protein</fullName>
    </submittedName>
</protein>
<accession>V4B1A1</accession>
<evidence type="ECO:0000313" key="6">
    <source>
        <dbReference type="EMBL" id="ESP00072.1"/>
    </source>
</evidence>
<keyword evidence="7" id="KW-1185">Reference proteome</keyword>
<evidence type="ECO:0000256" key="4">
    <source>
        <dbReference type="ARBA" id="ARBA00038123"/>
    </source>
</evidence>
<dbReference type="AlphaFoldDB" id="V4B1A1"/>
<proteinExistence type="inferred from homology"/>
<dbReference type="PANTHER" id="PTHR20544:SF0">
    <property type="entry name" value="NUCLEOPROTEIN TPR_MLP1 DOMAIN-CONTAINING PROTEIN"/>
    <property type="match status" value="1"/>
</dbReference>
<dbReference type="EMBL" id="KB200869">
    <property type="protein sequence ID" value="ESP00072.1"/>
    <property type="molecule type" value="Genomic_DNA"/>
</dbReference>
<dbReference type="RefSeq" id="XP_009049263.1">
    <property type="nucleotide sequence ID" value="XM_009051015.1"/>
</dbReference>
<keyword evidence="2" id="KW-0963">Cytoplasm</keyword>
<keyword evidence="3" id="KW-0206">Cytoskeleton</keyword>
<gene>
    <name evidence="6" type="ORF">LOTGIDRAFT_67690</name>
</gene>
<dbReference type="STRING" id="225164.V4B1A1"/>
<dbReference type="GO" id="GO:0005814">
    <property type="term" value="C:centriole"/>
    <property type="evidence" value="ECO:0007669"/>
    <property type="project" value="UniProtKB-SubCell"/>
</dbReference>
<dbReference type="HOGENOM" id="CLU_1418430_0_0_1"/>
<keyword evidence="5" id="KW-0175">Coiled coil</keyword>
<reference evidence="6 7" key="1">
    <citation type="journal article" date="2013" name="Nature">
        <title>Insights into bilaterian evolution from three spiralian genomes.</title>
        <authorList>
            <person name="Simakov O."/>
            <person name="Marletaz F."/>
            <person name="Cho S.J."/>
            <person name="Edsinger-Gonzales E."/>
            <person name="Havlak P."/>
            <person name="Hellsten U."/>
            <person name="Kuo D.H."/>
            <person name="Larsson T."/>
            <person name="Lv J."/>
            <person name="Arendt D."/>
            <person name="Savage R."/>
            <person name="Osoegawa K."/>
            <person name="de Jong P."/>
            <person name="Grimwood J."/>
            <person name="Chapman J.A."/>
            <person name="Shapiro H."/>
            <person name="Aerts A."/>
            <person name="Otillar R.P."/>
            <person name="Terry A.Y."/>
            <person name="Boore J.L."/>
            <person name="Grigoriev I.V."/>
            <person name="Lindberg D.R."/>
            <person name="Seaver E.C."/>
            <person name="Weisblat D.A."/>
            <person name="Putnam N.H."/>
            <person name="Rokhsar D.S."/>
        </authorList>
    </citation>
    <scope>NUCLEOTIDE SEQUENCE [LARGE SCALE GENOMIC DNA]</scope>
</reference>
<feature type="non-terminal residue" evidence="6">
    <location>
        <position position="192"/>
    </location>
</feature>
<evidence type="ECO:0000256" key="2">
    <source>
        <dbReference type="ARBA" id="ARBA00022490"/>
    </source>
</evidence>
<evidence type="ECO:0000313" key="7">
    <source>
        <dbReference type="Proteomes" id="UP000030746"/>
    </source>
</evidence>
<comment type="subcellular location">
    <subcellularLocation>
        <location evidence="1">Cytoplasm</location>
        <location evidence="1">Cytoskeleton</location>
        <location evidence="1">Microtubule organizing center</location>
        <location evidence="1">Centrosome</location>
        <location evidence="1">Centriole</location>
    </subcellularLocation>
</comment>
<dbReference type="Proteomes" id="UP000030746">
    <property type="component" value="Unassembled WGS sequence"/>
</dbReference>